<evidence type="ECO:0000313" key="3">
    <source>
        <dbReference type="EMBL" id="KFF29220.1"/>
    </source>
</evidence>
<name>A0A086BJV6_9FLAO</name>
<dbReference type="Gene3D" id="3.90.25.10">
    <property type="entry name" value="UDP-galactose 4-epimerase, domain 1"/>
    <property type="match status" value="1"/>
</dbReference>
<protein>
    <recommendedName>
        <fullName evidence="2">NAD-dependent epimerase/dehydratase domain-containing protein</fullName>
    </recommendedName>
</protein>
<dbReference type="eggNOG" id="COG0451">
    <property type="taxonomic scope" value="Bacteria"/>
</dbReference>
<dbReference type="STRING" id="558152.IQ37_06585"/>
<proteinExistence type="inferred from homology"/>
<sequence length="324" mass="37210">MKKIAITGGSGFVGSAIYRECLKRKDSQIFLFDKTKPDYVLPDNVYWIECDTTDFNLVKKCLNETNPDHIYLIAGVLGTTELNFHPLKAVQNNSVGISTFIEVLLTMEKKPRLFYVTKLNVWENMYTITKENAERIIKLYMKEYAIEGCIHKWFNAYGPGQHTHPIRKAVPYFIINALHNKPLEIWGNGKQTVDLIHIEDIAYLAVEAMNKDVCTNENVVDIGSGVSVTVEDLAKLIIKLTNSSSDIVYKNMRSGEVEETILVADTTGIDNHIVPNYEFKDLEKGMKDTIEYYRNISDEHKESFFTYYNSNQHEKYYSDIRSAQ</sequence>
<keyword evidence="4" id="KW-1185">Reference proteome</keyword>
<dbReference type="EMBL" id="JPRJ01000008">
    <property type="protein sequence ID" value="KFF29220.1"/>
    <property type="molecule type" value="Genomic_DNA"/>
</dbReference>
<dbReference type="InterPro" id="IPR001509">
    <property type="entry name" value="Epimerase_deHydtase"/>
</dbReference>
<accession>A0A086BJV6</accession>
<dbReference type="PANTHER" id="PTHR43000">
    <property type="entry name" value="DTDP-D-GLUCOSE 4,6-DEHYDRATASE-RELATED"/>
    <property type="match status" value="1"/>
</dbReference>
<reference evidence="3 4" key="1">
    <citation type="submission" date="2014-07" db="EMBL/GenBank/DDBJ databases">
        <title>Genome of Chryseobacterium piperi CTM.</title>
        <authorList>
            <person name="Pipes S.E."/>
            <person name="Stropko S.J."/>
            <person name="Newman J.D."/>
        </authorList>
    </citation>
    <scope>NUCLEOTIDE SEQUENCE [LARGE SCALE GENOMIC DNA]</scope>
    <source>
        <strain evidence="3 4">CTM</strain>
    </source>
</reference>
<dbReference type="Proteomes" id="UP000028709">
    <property type="component" value="Unassembled WGS sequence"/>
</dbReference>
<organism evidence="3 4">
    <name type="scientific">Chryseobacterium piperi</name>
    <dbReference type="NCBI Taxonomy" id="558152"/>
    <lineage>
        <taxon>Bacteria</taxon>
        <taxon>Pseudomonadati</taxon>
        <taxon>Bacteroidota</taxon>
        <taxon>Flavobacteriia</taxon>
        <taxon>Flavobacteriales</taxon>
        <taxon>Weeksellaceae</taxon>
        <taxon>Chryseobacterium group</taxon>
        <taxon>Chryseobacterium</taxon>
    </lineage>
</organism>
<dbReference type="Pfam" id="PF01370">
    <property type="entry name" value="Epimerase"/>
    <property type="match status" value="1"/>
</dbReference>
<evidence type="ECO:0000259" key="2">
    <source>
        <dbReference type="Pfam" id="PF01370"/>
    </source>
</evidence>
<dbReference type="RefSeq" id="WP_034682758.1">
    <property type="nucleotide sequence ID" value="NZ_CP023049.2"/>
</dbReference>
<evidence type="ECO:0000313" key="4">
    <source>
        <dbReference type="Proteomes" id="UP000028709"/>
    </source>
</evidence>
<feature type="domain" description="NAD-dependent epimerase/dehydratase" evidence="2">
    <location>
        <begin position="4"/>
        <end position="222"/>
    </location>
</feature>
<dbReference type="OrthoDB" id="9811743at2"/>
<comment type="similarity">
    <text evidence="1">Belongs to the NAD(P)-dependent epimerase/dehydratase family.</text>
</comment>
<dbReference type="KEGG" id="cpip:CJF12_05380"/>
<dbReference type="AlphaFoldDB" id="A0A086BJV6"/>
<dbReference type="InterPro" id="IPR036291">
    <property type="entry name" value="NAD(P)-bd_dom_sf"/>
</dbReference>
<gene>
    <name evidence="3" type="ORF">IQ37_06585</name>
</gene>
<dbReference type="Gene3D" id="3.40.50.720">
    <property type="entry name" value="NAD(P)-binding Rossmann-like Domain"/>
    <property type="match status" value="2"/>
</dbReference>
<dbReference type="SUPFAM" id="SSF51735">
    <property type="entry name" value="NAD(P)-binding Rossmann-fold domains"/>
    <property type="match status" value="1"/>
</dbReference>
<evidence type="ECO:0000256" key="1">
    <source>
        <dbReference type="ARBA" id="ARBA00007637"/>
    </source>
</evidence>
<comment type="caution">
    <text evidence="3">The sequence shown here is derived from an EMBL/GenBank/DDBJ whole genome shotgun (WGS) entry which is preliminary data.</text>
</comment>